<evidence type="ECO:0000256" key="1">
    <source>
        <dbReference type="ARBA" id="ARBA00001947"/>
    </source>
</evidence>
<dbReference type="AlphaFoldDB" id="A0A562KNE6"/>
<dbReference type="Proteomes" id="UP000316624">
    <property type="component" value="Unassembled WGS sequence"/>
</dbReference>
<dbReference type="Gene3D" id="3.10.350.10">
    <property type="entry name" value="LysM domain"/>
    <property type="match status" value="1"/>
</dbReference>
<evidence type="ECO:0000256" key="2">
    <source>
        <dbReference type="ARBA" id="ARBA00022670"/>
    </source>
</evidence>
<gene>
    <name evidence="8" type="ORF">IQ35_00850</name>
</gene>
<evidence type="ECO:0000256" key="3">
    <source>
        <dbReference type="ARBA" id="ARBA00022723"/>
    </source>
</evidence>
<evidence type="ECO:0000256" key="6">
    <source>
        <dbReference type="ARBA" id="ARBA00023049"/>
    </source>
</evidence>
<keyword evidence="5" id="KW-0862">Zinc</keyword>
<dbReference type="GO" id="GO:0046872">
    <property type="term" value="F:metal ion binding"/>
    <property type="evidence" value="ECO:0007669"/>
    <property type="project" value="UniProtKB-KW"/>
</dbReference>
<comment type="caution">
    <text evidence="8">The sequence shown here is derived from an EMBL/GenBank/DDBJ whole genome shotgun (WGS) entry which is preliminary data.</text>
</comment>
<evidence type="ECO:0000313" key="8">
    <source>
        <dbReference type="EMBL" id="TWH96916.1"/>
    </source>
</evidence>
<name>A0A562KNE6_SPHWJ</name>
<sequence length="518" mass="54196">MNRFHEQVTAPYPSAIMGSGKGLSAVKKRYFWTCAATGTLALAGAMAAAPSVIGQQRAIRTVSSINPQEKEAGAKQHPQLLEEFGGAYAGPQAKYVEGVGRRIAVQSGLSNAQGDFTVTLLNSPVNNAFAIPGGYVYVTRQLMALMNDEAELAGVLGHEIGHVAAQHGQRRQKTAQRNAVGGALLQVLTGALLGDSAIGGLLQKGIGTGSQLLTLKFSRSQEYEADDLGIRYLASGGYDPRALSDMLASLAAQSSLDSRVMGNAGAMPEWASTHPDPASRVGRAAREAQRSGSTSTVRNRDAFLNAVDGVLYGDDPKQGVIEGSRFRHPDMRLAFTAPSGFGMENGATAVTVAGSGGQAQFSAAPYSGNLAAYIDSVLARLGGGKAPEGDVSRTTVNGLPAAWRTVRANTQSGQVDATVFAYDFGGGKAYHFLLLTGAGQGVGPFASMVQSVQRLSAQDAAAIRPRRVEVVTVKAGDTVQSLAKRMAYSDSPLERFLTINALTAQSVLRPGQRVKIIV</sequence>
<dbReference type="CDD" id="cd07324">
    <property type="entry name" value="M48C_Oma1-like"/>
    <property type="match status" value="1"/>
</dbReference>
<evidence type="ECO:0000259" key="7">
    <source>
        <dbReference type="PROSITE" id="PS51782"/>
    </source>
</evidence>
<keyword evidence="6" id="KW-0482">Metalloprotease</keyword>
<dbReference type="Pfam" id="PF01435">
    <property type="entry name" value="Peptidase_M48"/>
    <property type="match status" value="1"/>
</dbReference>
<dbReference type="InterPro" id="IPR036779">
    <property type="entry name" value="LysM_dom_sf"/>
</dbReference>
<dbReference type="PANTHER" id="PTHR22726:SF1">
    <property type="entry name" value="METALLOENDOPEPTIDASE OMA1, MITOCHONDRIAL"/>
    <property type="match status" value="1"/>
</dbReference>
<dbReference type="CDD" id="cd00118">
    <property type="entry name" value="LysM"/>
    <property type="match status" value="1"/>
</dbReference>
<keyword evidence="2 8" id="KW-0645">Protease</keyword>
<keyword evidence="3" id="KW-0479">Metal-binding</keyword>
<dbReference type="PROSITE" id="PS51782">
    <property type="entry name" value="LYSM"/>
    <property type="match status" value="1"/>
</dbReference>
<reference evidence="8 9" key="1">
    <citation type="journal article" date="2015" name="Stand. Genomic Sci.">
        <title>Genomic Encyclopedia of Bacterial and Archaeal Type Strains, Phase III: the genomes of soil and plant-associated and newly described type strains.</title>
        <authorList>
            <person name="Whitman W.B."/>
            <person name="Woyke T."/>
            <person name="Klenk H.P."/>
            <person name="Zhou Y."/>
            <person name="Lilburn T.G."/>
            <person name="Beck B.J."/>
            <person name="De Vos P."/>
            <person name="Vandamme P."/>
            <person name="Eisen J.A."/>
            <person name="Garrity G."/>
            <person name="Hugenholtz P."/>
            <person name="Kyrpides N.C."/>
        </authorList>
    </citation>
    <scope>NUCLEOTIDE SEQUENCE [LARGE SCALE GENOMIC DNA]</scope>
    <source>
        <strain evidence="8 9">CGMCC 1.7748</strain>
    </source>
</reference>
<keyword evidence="9" id="KW-1185">Reference proteome</keyword>
<dbReference type="GO" id="GO:0004222">
    <property type="term" value="F:metalloendopeptidase activity"/>
    <property type="evidence" value="ECO:0007669"/>
    <property type="project" value="InterPro"/>
</dbReference>
<dbReference type="GO" id="GO:0016020">
    <property type="term" value="C:membrane"/>
    <property type="evidence" value="ECO:0007669"/>
    <property type="project" value="TreeGrafter"/>
</dbReference>
<dbReference type="GO" id="GO:0051603">
    <property type="term" value="P:proteolysis involved in protein catabolic process"/>
    <property type="evidence" value="ECO:0007669"/>
    <property type="project" value="TreeGrafter"/>
</dbReference>
<protein>
    <submittedName>
        <fullName evidence="8">Putative Zn-dependent protease</fullName>
    </submittedName>
</protein>
<dbReference type="PANTHER" id="PTHR22726">
    <property type="entry name" value="METALLOENDOPEPTIDASE OMA1"/>
    <property type="match status" value="1"/>
</dbReference>
<organism evidence="8 9">
    <name type="scientific">Sphingobium wenxiniae (strain DSM 21828 / CGMCC 1.7748 / JZ-1)</name>
    <dbReference type="NCBI Taxonomy" id="595605"/>
    <lineage>
        <taxon>Bacteria</taxon>
        <taxon>Pseudomonadati</taxon>
        <taxon>Pseudomonadota</taxon>
        <taxon>Alphaproteobacteria</taxon>
        <taxon>Sphingomonadales</taxon>
        <taxon>Sphingomonadaceae</taxon>
        <taxon>Sphingobium</taxon>
    </lineage>
</organism>
<dbReference type="InterPro" id="IPR051156">
    <property type="entry name" value="Mito/Outer_Membr_Metalloprot"/>
</dbReference>
<evidence type="ECO:0000313" key="9">
    <source>
        <dbReference type="Proteomes" id="UP000316624"/>
    </source>
</evidence>
<dbReference type="EMBL" id="VLKK01000002">
    <property type="protein sequence ID" value="TWH96916.1"/>
    <property type="molecule type" value="Genomic_DNA"/>
</dbReference>
<dbReference type="Pfam" id="PF01476">
    <property type="entry name" value="LysM"/>
    <property type="match status" value="1"/>
</dbReference>
<evidence type="ECO:0000256" key="4">
    <source>
        <dbReference type="ARBA" id="ARBA00022801"/>
    </source>
</evidence>
<keyword evidence="4" id="KW-0378">Hydrolase</keyword>
<evidence type="ECO:0000256" key="5">
    <source>
        <dbReference type="ARBA" id="ARBA00022833"/>
    </source>
</evidence>
<comment type="cofactor">
    <cofactor evidence="1">
        <name>Zn(2+)</name>
        <dbReference type="ChEBI" id="CHEBI:29105"/>
    </cofactor>
</comment>
<dbReference type="Gene3D" id="3.30.2010.10">
    <property type="entry name" value="Metalloproteases ('zincins'), catalytic domain"/>
    <property type="match status" value="1"/>
</dbReference>
<accession>A0A562KNE6</accession>
<proteinExistence type="predicted"/>
<dbReference type="InterPro" id="IPR001915">
    <property type="entry name" value="Peptidase_M48"/>
</dbReference>
<feature type="domain" description="LysM" evidence="7">
    <location>
        <begin position="469"/>
        <end position="516"/>
    </location>
</feature>
<dbReference type="InterPro" id="IPR018392">
    <property type="entry name" value="LysM"/>
</dbReference>